<dbReference type="InterPro" id="IPR017515">
    <property type="entry name" value="MeMalonyl-CoA_epimerase"/>
</dbReference>
<dbReference type="CDD" id="cd07249">
    <property type="entry name" value="MMCE"/>
    <property type="match status" value="1"/>
</dbReference>
<evidence type="ECO:0000256" key="1">
    <source>
        <dbReference type="ARBA" id="ARBA00009308"/>
    </source>
</evidence>
<protein>
    <submittedName>
        <fullName evidence="4">Glyoxalase/bleomycin resistance protein/dioxygenase</fullName>
    </submittedName>
</protein>
<dbReference type="Pfam" id="PF13669">
    <property type="entry name" value="Glyoxalase_4"/>
    <property type="match status" value="1"/>
</dbReference>
<reference evidence="5" key="1">
    <citation type="submission" date="2018-01" db="EMBL/GenBank/DDBJ databases">
        <title>Draft Genome Sequence of the Radioresistant Bacterium Deinococcus aerius TR0125, Isolated from the Higher Atmosphere above Japan.</title>
        <authorList>
            <person name="Satoh K."/>
            <person name="Arai H."/>
            <person name="Sanzen T."/>
            <person name="Kawaguchi Y."/>
            <person name="Hayashi H."/>
            <person name="Yokobori S."/>
            <person name="Yamagishi A."/>
            <person name="Oono Y."/>
            <person name="Narumi I."/>
        </authorList>
    </citation>
    <scope>NUCLEOTIDE SEQUENCE [LARGE SCALE GENOMIC DNA]</scope>
    <source>
        <strain evidence="5">TR0125</strain>
    </source>
</reference>
<dbReference type="PANTHER" id="PTHR43048">
    <property type="entry name" value="METHYLMALONYL-COA EPIMERASE"/>
    <property type="match status" value="1"/>
</dbReference>
<comment type="similarity">
    <text evidence="1">Belongs to the methylmalonyl-CoA epimerase family.</text>
</comment>
<dbReference type="AlphaFoldDB" id="A0A2I9D801"/>
<dbReference type="InterPro" id="IPR029068">
    <property type="entry name" value="Glyas_Bleomycin-R_OHBP_Dase"/>
</dbReference>
<keyword evidence="4" id="KW-0560">Oxidoreductase</keyword>
<dbReference type="GO" id="GO:0051213">
    <property type="term" value="F:dioxygenase activity"/>
    <property type="evidence" value="ECO:0007669"/>
    <property type="project" value="UniProtKB-KW"/>
</dbReference>
<keyword evidence="5" id="KW-1185">Reference proteome</keyword>
<proteinExistence type="inferred from homology"/>
<keyword evidence="4" id="KW-0223">Dioxygenase</keyword>
<name>A0A2I9D801_9DEIO</name>
<evidence type="ECO:0000313" key="5">
    <source>
        <dbReference type="Proteomes" id="UP000236569"/>
    </source>
</evidence>
<gene>
    <name evidence="4" type="ORF">DAERI_110108</name>
</gene>
<feature type="domain" description="VOC" evidence="3">
    <location>
        <begin position="18"/>
        <end position="146"/>
    </location>
</feature>
<organism evidence="4 5">
    <name type="scientific">Deinococcus aerius</name>
    <dbReference type="NCBI Taxonomy" id="200253"/>
    <lineage>
        <taxon>Bacteria</taxon>
        <taxon>Thermotogati</taxon>
        <taxon>Deinococcota</taxon>
        <taxon>Deinococci</taxon>
        <taxon>Deinococcales</taxon>
        <taxon>Deinococcaceae</taxon>
        <taxon>Deinococcus</taxon>
    </lineage>
</organism>
<comment type="caution">
    <text evidence="4">The sequence shown here is derived from an EMBL/GenBank/DDBJ whole genome shotgun (WGS) entry which is preliminary data.</text>
</comment>
<dbReference type="PANTHER" id="PTHR43048:SF3">
    <property type="entry name" value="METHYLMALONYL-COA EPIMERASE, MITOCHONDRIAL"/>
    <property type="match status" value="1"/>
</dbReference>
<sequence>MAADAPGPATLEPMTVTLLDHVAIATPDLDLGAAPYLALGLTPEGPDEEVPTQGVRVRAFVVGETLIELLAPTRPDSPIAAFLERRGPGLHHTAYRVADLEAEMARLRGLGARFLSGVPSPGRAGTRVAFLHPKWGAGTLIELVEHPAGHGGQGHR</sequence>
<evidence type="ECO:0000313" key="4">
    <source>
        <dbReference type="EMBL" id="GBF06926.1"/>
    </source>
</evidence>
<dbReference type="Proteomes" id="UP000236569">
    <property type="component" value="Unassembled WGS sequence"/>
</dbReference>
<dbReference type="EMBL" id="BFAG01000011">
    <property type="protein sequence ID" value="GBF06926.1"/>
    <property type="molecule type" value="Genomic_DNA"/>
</dbReference>
<dbReference type="GO" id="GO:0046491">
    <property type="term" value="P:L-methylmalonyl-CoA metabolic process"/>
    <property type="evidence" value="ECO:0007669"/>
    <property type="project" value="TreeGrafter"/>
</dbReference>
<dbReference type="GO" id="GO:0004493">
    <property type="term" value="F:methylmalonyl-CoA epimerase activity"/>
    <property type="evidence" value="ECO:0007669"/>
    <property type="project" value="TreeGrafter"/>
</dbReference>
<dbReference type="InterPro" id="IPR051785">
    <property type="entry name" value="MMCE/EMCE_epimerase"/>
</dbReference>
<evidence type="ECO:0000259" key="3">
    <source>
        <dbReference type="PROSITE" id="PS51819"/>
    </source>
</evidence>
<evidence type="ECO:0000256" key="2">
    <source>
        <dbReference type="ARBA" id="ARBA00022723"/>
    </source>
</evidence>
<accession>A0A2I9D801</accession>
<dbReference type="PROSITE" id="PS51819">
    <property type="entry name" value="VOC"/>
    <property type="match status" value="1"/>
</dbReference>
<keyword evidence="2" id="KW-0479">Metal-binding</keyword>
<dbReference type="Gene3D" id="3.10.180.10">
    <property type="entry name" value="2,3-Dihydroxybiphenyl 1,2-Dioxygenase, domain 1"/>
    <property type="match status" value="1"/>
</dbReference>
<dbReference type="GO" id="GO:0046872">
    <property type="term" value="F:metal ion binding"/>
    <property type="evidence" value="ECO:0007669"/>
    <property type="project" value="UniProtKB-KW"/>
</dbReference>
<dbReference type="InterPro" id="IPR037523">
    <property type="entry name" value="VOC_core"/>
</dbReference>
<dbReference type="SUPFAM" id="SSF54593">
    <property type="entry name" value="Glyoxalase/Bleomycin resistance protein/Dihydroxybiphenyl dioxygenase"/>
    <property type="match status" value="1"/>
</dbReference>